<dbReference type="PANTHER" id="PTHR24276:SF98">
    <property type="entry name" value="FI18310P1-RELATED"/>
    <property type="match status" value="1"/>
</dbReference>
<keyword evidence="5" id="KW-0843">Virulence</keyword>
<dbReference type="eggNOG" id="KOG3627">
    <property type="taxonomic scope" value="Eukaryota"/>
</dbReference>
<feature type="compositionally biased region" description="Acidic residues" evidence="9">
    <location>
        <begin position="518"/>
        <end position="527"/>
    </location>
</feature>
<dbReference type="EMBL" id="ANIZ01003361">
    <property type="protein sequence ID" value="ETI34018.1"/>
    <property type="molecule type" value="Genomic_DNA"/>
</dbReference>
<organism evidence="11 12">
    <name type="scientific">Phytophthora nicotianae P1569</name>
    <dbReference type="NCBI Taxonomy" id="1317065"/>
    <lineage>
        <taxon>Eukaryota</taxon>
        <taxon>Sar</taxon>
        <taxon>Stramenopiles</taxon>
        <taxon>Oomycota</taxon>
        <taxon>Peronosporomycetes</taxon>
        <taxon>Peronosporales</taxon>
        <taxon>Peronosporaceae</taxon>
        <taxon>Phytophthora</taxon>
    </lineage>
</organism>
<dbReference type="InterPro" id="IPR043504">
    <property type="entry name" value="Peptidase_S1_PA_chymotrypsin"/>
</dbReference>
<dbReference type="InterPro" id="IPR033116">
    <property type="entry name" value="TRYPSIN_SER"/>
</dbReference>
<dbReference type="PROSITE" id="PS00134">
    <property type="entry name" value="TRYPSIN_HIS"/>
    <property type="match status" value="1"/>
</dbReference>
<dbReference type="HOGENOM" id="CLU_006842_3_0_1"/>
<feature type="compositionally biased region" description="Low complexity" evidence="9">
    <location>
        <begin position="289"/>
        <end position="413"/>
    </location>
</feature>
<feature type="region of interest" description="Disordered" evidence="9">
    <location>
        <begin position="276"/>
        <end position="489"/>
    </location>
</feature>
<evidence type="ECO:0000256" key="5">
    <source>
        <dbReference type="ARBA" id="ARBA00023026"/>
    </source>
</evidence>
<evidence type="ECO:0000256" key="9">
    <source>
        <dbReference type="SAM" id="MobiDB-lite"/>
    </source>
</evidence>
<keyword evidence="3" id="KW-0964">Secreted</keyword>
<dbReference type="OrthoDB" id="104223at2759"/>
<dbReference type="AlphaFoldDB" id="V9E651"/>
<evidence type="ECO:0000256" key="1">
    <source>
        <dbReference type="ARBA" id="ARBA00004613"/>
    </source>
</evidence>
<dbReference type="FunFam" id="2.40.10.10:FF:000156">
    <property type="entry name" value="MIP06385p"/>
    <property type="match status" value="1"/>
</dbReference>
<dbReference type="InterPro" id="IPR050430">
    <property type="entry name" value="Peptidase_S1"/>
</dbReference>
<feature type="domain" description="Peptidase S1" evidence="10">
    <location>
        <begin position="48"/>
        <end position="268"/>
    </location>
</feature>
<dbReference type="PANTHER" id="PTHR24276">
    <property type="entry name" value="POLYSERASE-RELATED"/>
    <property type="match status" value="1"/>
</dbReference>
<feature type="compositionally biased region" description="Low complexity" evidence="9">
    <location>
        <begin position="420"/>
        <end position="472"/>
    </location>
</feature>
<feature type="region of interest" description="Disordered" evidence="9">
    <location>
        <begin position="508"/>
        <end position="527"/>
    </location>
</feature>
<keyword evidence="8" id="KW-0645">Protease</keyword>
<evidence type="ECO:0000256" key="2">
    <source>
        <dbReference type="ARBA" id="ARBA00007664"/>
    </source>
</evidence>
<dbReference type="InterPro" id="IPR018114">
    <property type="entry name" value="TRYPSIN_HIS"/>
</dbReference>
<dbReference type="Pfam" id="PF00089">
    <property type="entry name" value="Trypsin"/>
    <property type="match status" value="1"/>
</dbReference>
<evidence type="ECO:0000256" key="6">
    <source>
        <dbReference type="ARBA" id="ARBA00023157"/>
    </source>
</evidence>
<dbReference type="InterPro" id="IPR001314">
    <property type="entry name" value="Peptidase_S1A"/>
</dbReference>
<dbReference type="PROSITE" id="PS00135">
    <property type="entry name" value="TRYPSIN_SER"/>
    <property type="match status" value="1"/>
</dbReference>
<gene>
    <name evidence="11" type="ORF">F443_19378</name>
</gene>
<dbReference type="GO" id="GO:0005576">
    <property type="term" value="C:extracellular region"/>
    <property type="evidence" value="ECO:0007669"/>
    <property type="project" value="UniProtKB-SubCell"/>
</dbReference>
<dbReference type="GO" id="GO:0006508">
    <property type="term" value="P:proteolysis"/>
    <property type="evidence" value="ECO:0007669"/>
    <property type="project" value="UniProtKB-KW"/>
</dbReference>
<dbReference type="CDD" id="cd00190">
    <property type="entry name" value="Tryp_SPc"/>
    <property type="match status" value="1"/>
</dbReference>
<protein>
    <recommendedName>
        <fullName evidence="10">Peptidase S1 domain-containing protein</fullName>
    </recommendedName>
</protein>
<proteinExistence type="inferred from homology"/>
<dbReference type="PROSITE" id="PS50240">
    <property type="entry name" value="TRYPSIN_DOM"/>
    <property type="match status" value="1"/>
</dbReference>
<dbReference type="Proteomes" id="UP000018721">
    <property type="component" value="Unassembled WGS sequence"/>
</dbReference>
<keyword evidence="7" id="KW-0325">Glycoprotein</keyword>
<feature type="compositionally biased region" description="Polar residues" evidence="9">
    <location>
        <begin position="276"/>
        <end position="288"/>
    </location>
</feature>
<evidence type="ECO:0000313" key="11">
    <source>
        <dbReference type="EMBL" id="ETI34018.1"/>
    </source>
</evidence>
<evidence type="ECO:0000256" key="7">
    <source>
        <dbReference type="ARBA" id="ARBA00023180"/>
    </source>
</evidence>
<evidence type="ECO:0000259" key="10">
    <source>
        <dbReference type="PROSITE" id="PS50240"/>
    </source>
</evidence>
<name>V9E651_PHYNI</name>
<reference evidence="11 12" key="1">
    <citation type="submission" date="2013-11" db="EMBL/GenBank/DDBJ databases">
        <title>The Genome Sequence of Phytophthora parasitica P1569.</title>
        <authorList>
            <consortium name="The Broad Institute Genomics Platform"/>
            <person name="Russ C."/>
            <person name="Tyler B."/>
            <person name="Panabieres F."/>
            <person name="Shan W."/>
            <person name="Tripathy S."/>
            <person name="Grunwald N."/>
            <person name="Machado M."/>
            <person name="Johnson C.S."/>
            <person name="Arredondo F."/>
            <person name="Hong C."/>
            <person name="Coffey M."/>
            <person name="Young S.K."/>
            <person name="Zeng Q."/>
            <person name="Gargeya S."/>
            <person name="Fitzgerald M."/>
            <person name="Abouelleil A."/>
            <person name="Alvarado L."/>
            <person name="Chapman S.B."/>
            <person name="Gainer-Dewar J."/>
            <person name="Goldberg J."/>
            <person name="Griggs A."/>
            <person name="Gujja S."/>
            <person name="Hansen M."/>
            <person name="Howarth C."/>
            <person name="Imamovic A."/>
            <person name="Ireland A."/>
            <person name="Larimer J."/>
            <person name="McCowan C."/>
            <person name="Murphy C."/>
            <person name="Pearson M."/>
            <person name="Poon T.W."/>
            <person name="Priest M."/>
            <person name="Roberts A."/>
            <person name="Saif S."/>
            <person name="Shea T."/>
            <person name="Sykes S."/>
            <person name="Wortman J."/>
            <person name="Nusbaum C."/>
            <person name="Birren B."/>
        </authorList>
    </citation>
    <scope>NUCLEOTIDE SEQUENCE [LARGE SCALE GENOMIC DNA]</scope>
    <source>
        <strain evidence="11 12">P1569</strain>
    </source>
</reference>
<keyword evidence="4" id="KW-0732">Signal</keyword>
<comment type="caution">
    <text evidence="11">The sequence shown here is derived from an EMBL/GenBank/DDBJ whole genome shotgun (WGS) entry which is preliminary data.</text>
</comment>
<keyword evidence="8" id="KW-0378">Hydrolase</keyword>
<keyword evidence="8" id="KW-0720">Serine protease</keyword>
<evidence type="ECO:0000313" key="12">
    <source>
        <dbReference type="Proteomes" id="UP000018721"/>
    </source>
</evidence>
<keyword evidence="12" id="KW-1185">Reference proteome</keyword>
<dbReference type="GO" id="GO:0004252">
    <property type="term" value="F:serine-type endopeptidase activity"/>
    <property type="evidence" value="ECO:0007669"/>
    <property type="project" value="InterPro"/>
</dbReference>
<dbReference type="Gene3D" id="2.40.10.10">
    <property type="entry name" value="Trypsin-like serine proteases"/>
    <property type="match status" value="1"/>
</dbReference>
<dbReference type="InterPro" id="IPR009003">
    <property type="entry name" value="Peptidase_S1_PA"/>
</dbReference>
<keyword evidence="6" id="KW-1015">Disulfide bond</keyword>
<evidence type="ECO:0000256" key="8">
    <source>
        <dbReference type="RuleBase" id="RU363034"/>
    </source>
</evidence>
<evidence type="ECO:0000256" key="4">
    <source>
        <dbReference type="ARBA" id="ARBA00022729"/>
    </source>
</evidence>
<dbReference type="InterPro" id="IPR001254">
    <property type="entry name" value="Trypsin_dom"/>
</dbReference>
<dbReference type="SMART" id="SM00020">
    <property type="entry name" value="Tryp_SPc"/>
    <property type="match status" value="1"/>
</dbReference>
<accession>V9E651</accession>
<evidence type="ECO:0000256" key="3">
    <source>
        <dbReference type="ARBA" id="ARBA00022525"/>
    </source>
</evidence>
<feature type="non-terminal residue" evidence="11">
    <location>
        <position position="527"/>
    </location>
</feature>
<dbReference type="PRINTS" id="PR00722">
    <property type="entry name" value="CHYMOTRYPSIN"/>
</dbReference>
<dbReference type="SUPFAM" id="SSF50494">
    <property type="entry name" value="Trypsin-like serine proteases"/>
    <property type="match status" value="1"/>
</dbReference>
<comment type="subcellular location">
    <subcellularLocation>
        <location evidence="1">Secreted</location>
    </subcellularLocation>
</comment>
<sequence>MKVAQALAFASTASAVAHAYTFSENQAPAPAPNSVQSTGLTVNQESRIYGGSEANIDDYPFIASLRFELQDETFCGGTLIAPQYILTAGHCIKTEEDTIIAHLGTEFGTGSKTGEAIKVVEGYRHPMYNQKKHLYDVGLLKLEEASTQKTAKVCAADGSDNSVGTEATVLGWGMTEDGTKSNTLQEVNVAVISNAECNKQYNNRITEGMMCAGNGGGKDSCNGDSGGPLVTSDDTLIGFVSWGGKCGVHAGVYTRLTFVMDYINDVLNGGTGSNFTDSTTSSGSPTQDTSLASSTAGSSATQSSGAGSPETSGASSSLASSSSTTPAAPSSGSPTTESSSSGTPTTEGSSDLSETTDAPAVTPAATSGSDGGASSPGDTLISGSTTTESSSDSSVTQSKTTDAPAVTPAATSGSDGGASTGSSLTDDTLLSSSSSSGSPTTASSSDTSVDTPAVTPAATDVDTSASTAGSTSQLTPSTSGCKVRTRRRLSLKEEEEIEEDLKKVRKREKVAKEKMAEATEEIEEGLR</sequence>
<comment type="similarity">
    <text evidence="2">Belongs to the peptidase S1 family.</text>
</comment>